<sequence length="125" mass="14055">MVRVLQDGRYLIGAMGSSAIFISLTLLTCMVHGQFFSKSQANSIPRMGRRSALYEIWRSKERQILTNLVTFLEENDVNHDGALSLVELLNSPLRNFITLENINYLIGNSETLSKGGEDNQMSNDD</sequence>
<organism evidence="2 3">
    <name type="scientific">Limulus polyphemus</name>
    <name type="common">Atlantic horseshoe crab</name>
    <dbReference type="NCBI Taxonomy" id="6850"/>
    <lineage>
        <taxon>Eukaryota</taxon>
        <taxon>Metazoa</taxon>
        <taxon>Ecdysozoa</taxon>
        <taxon>Arthropoda</taxon>
        <taxon>Chelicerata</taxon>
        <taxon>Merostomata</taxon>
        <taxon>Xiphosura</taxon>
        <taxon>Limulidae</taxon>
        <taxon>Limulus</taxon>
    </lineage>
</organism>
<keyword evidence="1" id="KW-0812">Transmembrane</keyword>
<dbReference type="RefSeq" id="XP_022238233.1">
    <property type="nucleotide sequence ID" value="XM_022382525.1"/>
</dbReference>
<feature type="transmembrane region" description="Helical" evidence="1">
    <location>
        <begin position="12"/>
        <end position="36"/>
    </location>
</feature>
<evidence type="ECO:0000313" key="2">
    <source>
        <dbReference type="Proteomes" id="UP000694941"/>
    </source>
</evidence>
<dbReference type="InterPro" id="IPR018247">
    <property type="entry name" value="EF_Hand_1_Ca_BS"/>
</dbReference>
<dbReference type="Proteomes" id="UP000694941">
    <property type="component" value="Unplaced"/>
</dbReference>
<accession>A0ABM1S3M8</accession>
<keyword evidence="1" id="KW-1133">Transmembrane helix</keyword>
<gene>
    <name evidence="3" type="primary">LOC111085155</name>
</gene>
<dbReference type="PROSITE" id="PS00018">
    <property type="entry name" value="EF_HAND_1"/>
    <property type="match status" value="1"/>
</dbReference>
<dbReference type="GeneID" id="111085155"/>
<proteinExistence type="predicted"/>
<evidence type="ECO:0000313" key="3">
    <source>
        <dbReference type="RefSeq" id="XP_022238233.1"/>
    </source>
</evidence>
<reference evidence="3" key="1">
    <citation type="submission" date="2025-08" db="UniProtKB">
        <authorList>
            <consortium name="RefSeq"/>
        </authorList>
    </citation>
    <scope>IDENTIFICATION</scope>
    <source>
        <tissue evidence="3">Muscle</tissue>
    </source>
</reference>
<keyword evidence="1" id="KW-0472">Membrane</keyword>
<evidence type="ECO:0000256" key="1">
    <source>
        <dbReference type="SAM" id="Phobius"/>
    </source>
</evidence>
<keyword evidence="2" id="KW-1185">Reference proteome</keyword>
<name>A0ABM1S3M8_LIMPO</name>
<protein>
    <submittedName>
        <fullName evidence="3">Uncharacterized protein LOC111085155 isoform X1</fullName>
    </submittedName>
</protein>